<dbReference type="HOGENOM" id="CLU_752130_0_0_0"/>
<dbReference type="Proteomes" id="UP000007384">
    <property type="component" value="Chromosome"/>
</dbReference>
<dbReference type="eggNOG" id="COG0438">
    <property type="taxonomic scope" value="Bacteria"/>
</dbReference>
<accession>H9UCG9</accession>
<dbReference type="RefSeq" id="WP_014451652.1">
    <property type="nucleotide sequence ID" value="NC_017095.1"/>
</dbReference>
<evidence type="ECO:0000313" key="4">
    <source>
        <dbReference type="EMBL" id="AFG35212.1"/>
    </source>
</evidence>
<dbReference type="GO" id="GO:0009103">
    <property type="term" value="P:lipopolysaccharide biosynthetic process"/>
    <property type="evidence" value="ECO:0007669"/>
    <property type="project" value="TreeGrafter"/>
</dbReference>
<dbReference type="AlphaFoldDB" id="H9UCG9"/>
<dbReference type="KEGG" id="fpe:Ferpe_1110"/>
<dbReference type="GO" id="GO:0016757">
    <property type="term" value="F:glycosyltransferase activity"/>
    <property type="evidence" value="ECO:0007669"/>
    <property type="project" value="TreeGrafter"/>
</dbReference>
<proteinExistence type="predicted"/>
<evidence type="ECO:0000313" key="5">
    <source>
        <dbReference type="Proteomes" id="UP000007384"/>
    </source>
</evidence>
<sequence length="363" mass="42926">MTVLLIGYLHPKYDKRVFRTVKSLAKECKIIYQYWTDENEEKYTENNITYIPIKYTKGVKAKLHIKIKNRINLDNIIVNIIKNYDYDILYMHHFPETKPVLPFKIAKKRKKKVVFDIHEYHPESFLNSLKGSIKNLKINIMWKIFKKQIEFSDKLIFVSEETKNDILEKTKLKKESLVVPNFASFSVNHETKTKEIVFVGKISRPLIKEKEILKKLIENGFTFKIIGMDSNLFNDIPHIYTNFLPYEQMMKELSKASFSLISYQTVNDERYKNDTLALPHKFFDSIAAETPVIVKDTFVSMAKLVEKYGIGVVINSNNVDESVEKILKAYENYHLLIENIKKHKDKFVWNEEKEKEFVDFVLK</sequence>
<dbReference type="OrthoDB" id="9813214at2"/>
<keyword evidence="1 4" id="KW-0808">Transferase</keyword>
<dbReference type="InterPro" id="IPR058592">
    <property type="entry name" value="Gtf3_C"/>
</dbReference>
<keyword evidence="5" id="KW-1185">Reference proteome</keyword>
<dbReference type="Pfam" id="PF13439">
    <property type="entry name" value="Glyco_transf_4"/>
    <property type="match status" value="1"/>
</dbReference>
<name>H9UCG9_FERPD</name>
<evidence type="ECO:0000256" key="1">
    <source>
        <dbReference type="ARBA" id="ARBA00022679"/>
    </source>
</evidence>
<dbReference type="PANTHER" id="PTHR46401">
    <property type="entry name" value="GLYCOSYLTRANSFERASE WBBK-RELATED"/>
    <property type="match status" value="1"/>
</dbReference>
<gene>
    <name evidence="4" type="ordered locus">Ferpe_1110</name>
</gene>
<dbReference type="EMBL" id="CP003260">
    <property type="protein sequence ID" value="AFG35212.1"/>
    <property type="molecule type" value="Genomic_DNA"/>
</dbReference>
<evidence type="ECO:0000259" key="3">
    <source>
        <dbReference type="Pfam" id="PF26337"/>
    </source>
</evidence>
<dbReference type="PATRIC" id="fig|771875.3.peg.1134"/>
<feature type="domain" description="Glucosyltransferase 3-like C-terminal" evidence="3">
    <location>
        <begin position="198"/>
        <end position="345"/>
    </location>
</feature>
<feature type="domain" description="Glycosyltransferase subfamily 4-like N-terminal" evidence="2">
    <location>
        <begin position="73"/>
        <end position="181"/>
    </location>
</feature>
<dbReference type="Pfam" id="PF26337">
    <property type="entry name" value="Gtf3_C"/>
    <property type="match status" value="1"/>
</dbReference>
<dbReference type="Gene3D" id="3.40.50.2000">
    <property type="entry name" value="Glycogen Phosphorylase B"/>
    <property type="match status" value="1"/>
</dbReference>
<dbReference type="InterPro" id="IPR028098">
    <property type="entry name" value="Glyco_trans_4-like_N"/>
</dbReference>
<organism evidence="4 5">
    <name type="scientific">Fervidobacterium pennivorans (strain DSM 9078 / Ven5)</name>
    <dbReference type="NCBI Taxonomy" id="771875"/>
    <lineage>
        <taxon>Bacteria</taxon>
        <taxon>Thermotogati</taxon>
        <taxon>Thermotogota</taxon>
        <taxon>Thermotogae</taxon>
        <taxon>Thermotogales</taxon>
        <taxon>Fervidobacteriaceae</taxon>
        <taxon>Fervidobacterium</taxon>
    </lineage>
</organism>
<evidence type="ECO:0000259" key="2">
    <source>
        <dbReference type="Pfam" id="PF13439"/>
    </source>
</evidence>
<dbReference type="STRING" id="771875.Ferpe_1110"/>
<dbReference type="SUPFAM" id="SSF53756">
    <property type="entry name" value="UDP-Glycosyltransferase/glycogen phosphorylase"/>
    <property type="match status" value="1"/>
</dbReference>
<protein>
    <submittedName>
        <fullName evidence="4">Glycosyl transferase group 1</fullName>
    </submittedName>
</protein>
<reference evidence="4" key="1">
    <citation type="submission" date="2012-03" db="EMBL/GenBank/DDBJ databases">
        <title>Complete sequence of Fervidobacterium pennivorans DSM 9078.</title>
        <authorList>
            <consortium name="US DOE Joint Genome Institute"/>
            <person name="Lucas S."/>
            <person name="Han J."/>
            <person name="Lapidus A."/>
            <person name="Cheng J.-F."/>
            <person name="Goodwin L."/>
            <person name="Pitluck S."/>
            <person name="Peters L."/>
            <person name="Ovchinnikova G."/>
            <person name="Lu M."/>
            <person name="Detter J.C."/>
            <person name="Han C."/>
            <person name="Tapia R."/>
            <person name="Land M."/>
            <person name="Hauser L."/>
            <person name="Kyrpides N."/>
            <person name="Ivanova N."/>
            <person name="Pagani I."/>
            <person name="Noll K.M."/>
            <person name="Woyke T."/>
        </authorList>
    </citation>
    <scope>NUCLEOTIDE SEQUENCE</scope>
    <source>
        <strain evidence="4">DSM 9078</strain>
    </source>
</reference>
<dbReference type="PANTHER" id="PTHR46401:SF2">
    <property type="entry name" value="GLYCOSYLTRANSFERASE WBBK-RELATED"/>
    <property type="match status" value="1"/>
</dbReference>